<comment type="caution">
    <text evidence="1">The sequence shown here is derived from an EMBL/GenBank/DDBJ whole genome shotgun (WGS) entry which is preliminary data.</text>
</comment>
<gene>
    <name evidence="1" type="ORF">IM725_12250</name>
</gene>
<organism evidence="1 2">
    <name type="scientific">Ramlibacter aquaticus</name>
    <dbReference type="NCBI Taxonomy" id="2780094"/>
    <lineage>
        <taxon>Bacteria</taxon>
        <taxon>Pseudomonadati</taxon>
        <taxon>Pseudomonadota</taxon>
        <taxon>Betaproteobacteria</taxon>
        <taxon>Burkholderiales</taxon>
        <taxon>Comamonadaceae</taxon>
        <taxon>Ramlibacter</taxon>
    </lineage>
</organism>
<reference evidence="1 2" key="1">
    <citation type="submission" date="2020-10" db="EMBL/GenBank/DDBJ databases">
        <title>Draft genome of Ramlibacter aquaticus LMG 30558.</title>
        <authorList>
            <person name="Props R."/>
        </authorList>
    </citation>
    <scope>NUCLEOTIDE SEQUENCE [LARGE SCALE GENOMIC DNA]</scope>
    <source>
        <strain evidence="1 2">LMG 30558</strain>
    </source>
</reference>
<dbReference type="InterPro" id="IPR014989">
    <property type="entry name" value="DUF1839"/>
</dbReference>
<dbReference type="RefSeq" id="WP_193780883.1">
    <property type="nucleotide sequence ID" value="NZ_JADDOJ010000047.1"/>
</dbReference>
<dbReference type="Pfam" id="PF08893">
    <property type="entry name" value="DUF1839"/>
    <property type="match status" value="1"/>
</dbReference>
<evidence type="ECO:0000313" key="2">
    <source>
        <dbReference type="Proteomes" id="UP000715965"/>
    </source>
</evidence>
<name>A0ABR9SG94_9BURK</name>
<dbReference type="EMBL" id="JADDOJ010000047">
    <property type="protein sequence ID" value="MBE7941343.1"/>
    <property type="molecule type" value="Genomic_DNA"/>
</dbReference>
<proteinExistence type="predicted"/>
<protein>
    <submittedName>
        <fullName evidence="1">DUF1839 family protein</fullName>
    </submittedName>
</protein>
<sequence length="331" mass="36556">MSLPQDLLPGLQPSDWRPHALHGEACDWPEKNCYADLWVGLLHALGLEPLAMLGFTVAVDFEDDQWTFFKPPLADLRQLYGIDVQELQVWRPLLDHVRTHLAAGALVSTEADAFWLPDTAATDYRRKHTKTTIVISALDEAGRRARYFHNAVFFELAGEDYERLFRLGLPPDPAFMPFYAERIRIARRHADGAAVLAAQALALLRGHLAWRPADNPFERFARRSGEELPRLLEGGLEAFHAWAFAGVRQAGAAFECLAAHLRWLAPQADPALAPAAEAFAEVSRGAKALLMKGARAAHTGRAFDMQAAVGPMAQAWQAGMEVLALRLGGRG</sequence>
<accession>A0ABR9SG94</accession>
<keyword evidence="2" id="KW-1185">Reference proteome</keyword>
<dbReference type="Proteomes" id="UP000715965">
    <property type="component" value="Unassembled WGS sequence"/>
</dbReference>
<evidence type="ECO:0000313" key="1">
    <source>
        <dbReference type="EMBL" id="MBE7941343.1"/>
    </source>
</evidence>